<evidence type="ECO:0000313" key="3">
    <source>
        <dbReference type="Proteomes" id="UP001499882"/>
    </source>
</evidence>
<dbReference type="NCBIfam" id="TIGR01552">
    <property type="entry name" value="phd_fam"/>
    <property type="match status" value="1"/>
</dbReference>
<dbReference type="Gene3D" id="3.40.1620.10">
    <property type="entry name" value="YefM-like domain"/>
    <property type="match status" value="1"/>
</dbReference>
<dbReference type="SUPFAM" id="SSF143120">
    <property type="entry name" value="YefM-like"/>
    <property type="match status" value="1"/>
</dbReference>
<evidence type="ECO:0008006" key="4">
    <source>
        <dbReference type="Google" id="ProtNLM"/>
    </source>
</evidence>
<comment type="similarity">
    <text evidence="1">Belongs to the phD/YefM antitoxin family.</text>
</comment>
<gene>
    <name evidence="2" type="ORF">GCM10023350_21640</name>
</gene>
<protein>
    <recommendedName>
        <fullName evidence="4">Type II toxin-antitoxin system prevent-host-death family antitoxin</fullName>
    </recommendedName>
</protein>
<dbReference type="InterPro" id="IPR036165">
    <property type="entry name" value="YefM-like_sf"/>
</dbReference>
<evidence type="ECO:0000313" key="2">
    <source>
        <dbReference type="EMBL" id="GAA4737313.1"/>
    </source>
</evidence>
<comment type="caution">
    <text evidence="2">The sequence shown here is derived from an EMBL/GenBank/DDBJ whole genome shotgun (WGS) entry which is preliminary data.</text>
</comment>
<sequence length="84" mass="9312">METVSHRELRTRSDEVLRAVEAGESFTVTDGGVPIARLGPVADPPPDLRRVHPARRRGGFSVLPRVTLDVTVRRTLDALRDERG</sequence>
<keyword evidence="3" id="KW-1185">Reference proteome</keyword>
<organism evidence="2 3">
    <name type="scientific">Nocardioides endophyticus</name>
    <dbReference type="NCBI Taxonomy" id="1353775"/>
    <lineage>
        <taxon>Bacteria</taxon>
        <taxon>Bacillati</taxon>
        <taxon>Actinomycetota</taxon>
        <taxon>Actinomycetes</taxon>
        <taxon>Propionibacteriales</taxon>
        <taxon>Nocardioidaceae</taxon>
        <taxon>Nocardioides</taxon>
    </lineage>
</organism>
<dbReference type="EMBL" id="BAABKN010000014">
    <property type="protein sequence ID" value="GAA4737313.1"/>
    <property type="molecule type" value="Genomic_DNA"/>
</dbReference>
<accession>A0ABP8YSS9</accession>
<dbReference type="Proteomes" id="UP001499882">
    <property type="component" value="Unassembled WGS sequence"/>
</dbReference>
<reference evidence="3" key="1">
    <citation type="journal article" date="2019" name="Int. J. Syst. Evol. Microbiol.">
        <title>The Global Catalogue of Microorganisms (GCM) 10K type strain sequencing project: providing services to taxonomists for standard genome sequencing and annotation.</title>
        <authorList>
            <consortium name="The Broad Institute Genomics Platform"/>
            <consortium name="The Broad Institute Genome Sequencing Center for Infectious Disease"/>
            <person name="Wu L."/>
            <person name="Ma J."/>
        </authorList>
    </citation>
    <scope>NUCLEOTIDE SEQUENCE [LARGE SCALE GENOMIC DNA]</scope>
    <source>
        <strain evidence="3">JCM 18532</strain>
    </source>
</reference>
<proteinExistence type="inferred from homology"/>
<evidence type="ECO:0000256" key="1">
    <source>
        <dbReference type="ARBA" id="ARBA00009981"/>
    </source>
</evidence>
<name>A0ABP8YSS9_9ACTN</name>